<evidence type="ECO:0000313" key="2">
    <source>
        <dbReference type="EMBL" id="MFC7319799.1"/>
    </source>
</evidence>
<proteinExistence type="predicted"/>
<protein>
    <submittedName>
        <fullName evidence="2">Uncharacterized protein</fullName>
    </submittedName>
</protein>
<dbReference type="Proteomes" id="UP001596494">
    <property type="component" value="Unassembled WGS sequence"/>
</dbReference>
<sequence length="46" mass="5211">MDGRSLRFHLDSAENMQLPVPGMKRSKHLYEELSEAGGDHDGRQTL</sequence>
<keyword evidence="3" id="KW-1185">Reference proteome</keyword>
<name>A0ABW2K0U8_9BACI</name>
<organism evidence="2 3">
    <name type="scientific">Halobacillus campisalis</name>
    <dbReference type="NCBI Taxonomy" id="435909"/>
    <lineage>
        <taxon>Bacteria</taxon>
        <taxon>Bacillati</taxon>
        <taxon>Bacillota</taxon>
        <taxon>Bacilli</taxon>
        <taxon>Bacillales</taxon>
        <taxon>Bacillaceae</taxon>
        <taxon>Halobacillus</taxon>
    </lineage>
</organism>
<dbReference type="EMBL" id="JBHTBY010000001">
    <property type="protein sequence ID" value="MFC7319799.1"/>
    <property type="molecule type" value="Genomic_DNA"/>
</dbReference>
<feature type="region of interest" description="Disordered" evidence="1">
    <location>
        <begin position="20"/>
        <end position="46"/>
    </location>
</feature>
<feature type="compositionally biased region" description="Basic and acidic residues" evidence="1">
    <location>
        <begin position="37"/>
        <end position="46"/>
    </location>
</feature>
<evidence type="ECO:0000313" key="3">
    <source>
        <dbReference type="Proteomes" id="UP001596494"/>
    </source>
</evidence>
<accession>A0ABW2K0U8</accession>
<reference evidence="3" key="1">
    <citation type="journal article" date="2019" name="Int. J. Syst. Evol. Microbiol.">
        <title>The Global Catalogue of Microorganisms (GCM) 10K type strain sequencing project: providing services to taxonomists for standard genome sequencing and annotation.</title>
        <authorList>
            <consortium name="The Broad Institute Genomics Platform"/>
            <consortium name="The Broad Institute Genome Sequencing Center for Infectious Disease"/>
            <person name="Wu L."/>
            <person name="Ma J."/>
        </authorList>
    </citation>
    <scope>NUCLEOTIDE SEQUENCE [LARGE SCALE GENOMIC DNA]</scope>
    <source>
        <strain evidence="3">CCUG 73951</strain>
    </source>
</reference>
<comment type="caution">
    <text evidence="2">The sequence shown here is derived from an EMBL/GenBank/DDBJ whole genome shotgun (WGS) entry which is preliminary data.</text>
</comment>
<dbReference type="RefSeq" id="WP_289215573.1">
    <property type="nucleotide sequence ID" value="NZ_JAPVRC010000003.1"/>
</dbReference>
<gene>
    <name evidence="2" type="ORF">ACFQMN_02720</name>
</gene>
<evidence type="ECO:0000256" key="1">
    <source>
        <dbReference type="SAM" id="MobiDB-lite"/>
    </source>
</evidence>